<feature type="compositionally biased region" description="Basic and acidic residues" evidence="1">
    <location>
        <begin position="55"/>
        <end position="74"/>
    </location>
</feature>
<evidence type="ECO:0000313" key="3">
    <source>
        <dbReference type="Proteomes" id="UP001196413"/>
    </source>
</evidence>
<evidence type="ECO:0000313" key="2">
    <source>
        <dbReference type="EMBL" id="KAJ1374900.1"/>
    </source>
</evidence>
<dbReference type="Proteomes" id="UP001196413">
    <property type="component" value="Unassembled WGS sequence"/>
</dbReference>
<reference evidence="2" key="1">
    <citation type="submission" date="2021-06" db="EMBL/GenBank/DDBJ databases">
        <title>Parelaphostrongylus tenuis whole genome reference sequence.</title>
        <authorList>
            <person name="Garwood T.J."/>
            <person name="Larsen P.A."/>
            <person name="Fountain-Jones N.M."/>
            <person name="Garbe J.R."/>
            <person name="Macchietto M.G."/>
            <person name="Kania S.A."/>
            <person name="Gerhold R.W."/>
            <person name="Richards J.E."/>
            <person name="Wolf T.M."/>
        </authorList>
    </citation>
    <scope>NUCLEOTIDE SEQUENCE</scope>
    <source>
        <strain evidence="2">MNPRO001-30</strain>
        <tissue evidence="2">Meninges</tissue>
    </source>
</reference>
<name>A0AAD5WMB3_PARTN</name>
<protein>
    <submittedName>
        <fullName evidence="2">Uncharacterized protein</fullName>
    </submittedName>
</protein>
<sequence>MPLRRYGAEHIATLKTKMDATNTSNPLTLDAKNERKVGSRDVTPVDQPKMACGPKEAKKLSSGEETRLEETDEEKLIKSTETKISKKAQKYSVLHVAKEISHMSSQQQSYFVQLLVYVLPHIVAYMQDIAGVNIMDRGQVPFLSVEDLCYFTEREENVAGNVFEGR</sequence>
<dbReference type="EMBL" id="JAHQIW010007495">
    <property type="protein sequence ID" value="KAJ1374900.1"/>
    <property type="molecule type" value="Genomic_DNA"/>
</dbReference>
<proteinExistence type="predicted"/>
<dbReference type="AlphaFoldDB" id="A0AAD5WMB3"/>
<accession>A0AAD5WMB3</accession>
<feature type="region of interest" description="Disordered" evidence="1">
    <location>
        <begin position="19"/>
        <end position="74"/>
    </location>
</feature>
<comment type="caution">
    <text evidence="2">The sequence shown here is derived from an EMBL/GenBank/DDBJ whole genome shotgun (WGS) entry which is preliminary data.</text>
</comment>
<evidence type="ECO:0000256" key="1">
    <source>
        <dbReference type="SAM" id="MobiDB-lite"/>
    </source>
</evidence>
<keyword evidence="3" id="KW-1185">Reference proteome</keyword>
<organism evidence="2 3">
    <name type="scientific">Parelaphostrongylus tenuis</name>
    <name type="common">Meningeal worm</name>
    <dbReference type="NCBI Taxonomy" id="148309"/>
    <lineage>
        <taxon>Eukaryota</taxon>
        <taxon>Metazoa</taxon>
        <taxon>Ecdysozoa</taxon>
        <taxon>Nematoda</taxon>
        <taxon>Chromadorea</taxon>
        <taxon>Rhabditida</taxon>
        <taxon>Rhabditina</taxon>
        <taxon>Rhabditomorpha</taxon>
        <taxon>Strongyloidea</taxon>
        <taxon>Metastrongylidae</taxon>
        <taxon>Parelaphostrongylus</taxon>
    </lineage>
</organism>
<gene>
    <name evidence="2" type="ORF">KIN20_038011</name>
</gene>